<dbReference type="EMBL" id="JARQWQ010000108">
    <property type="protein sequence ID" value="KAK2550646.1"/>
    <property type="molecule type" value="Genomic_DNA"/>
</dbReference>
<name>A0AAD9PX32_ACRCE</name>
<dbReference type="PANTHER" id="PTHR36960">
    <property type="entry name" value="SI:DKEY-32E6.3"/>
    <property type="match status" value="1"/>
</dbReference>
<organism evidence="1 2">
    <name type="scientific">Acropora cervicornis</name>
    <name type="common">Staghorn coral</name>
    <dbReference type="NCBI Taxonomy" id="6130"/>
    <lineage>
        <taxon>Eukaryota</taxon>
        <taxon>Metazoa</taxon>
        <taxon>Cnidaria</taxon>
        <taxon>Anthozoa</taxon>
        <taxon>Hexacorallia</taxon>
        <taxon>Scleractinia</taxon>
        <taxon>Astrocoeniina</taxon>
        <taxon>Acroporidae</taxon>
        <taxon>Acropora</taxon>
    </lineage>
</organism>
<evidence type="ECO:0000313" key="1">
    <source>
        <dbReference type="EMBL" id="KAK2550646.1"/>
    </source>
</evidence>
<reference evidence="1" key="2">
    <citation type="journal article" date="2023" name="Science">
        <title>Genomic signatures of disease resistance in endangered staghorn corals.</title>
        <authorList>
            <person name="Vollmer S.V."/>
            <person name="Selwyn J.D."/>
            <person name="Despard B.A."/>
            <person name="Roesel C.L."/>
        </authorList>
    </citation>
    <scope>NUCLEOTIDE SEQUENCE</scope>
    <source>
        <strain evidence="1">K2</strain>
    </source>
</reference>
<keyword evidence="2" id="KW-1185">Reference proteome</keyword>
<gene>
    <name evidence="1" type="ORF">P5673_028707</name>
</gene>
<dbReference type="AlphaFoldDB" id="A0AAD9PX32"/>
<sequence>MEAGPNHCRKLVLHLDVNNTVFIGDSITKSVTPEETLNEYLSENAWGTIDEGGNWKSADEMCLKPPSDKMISYYKFAEAKYQGKPRSEFKKHVRSFTDNEMFRPFRKFYDQMIGALEFPGDIKTANGVQLPSFKDKQGVPYHKIVPSFYELLGNLRKSKRDFAIVYRTFGSDGQAVLQVTKDLLSEGHVAFYNPQDTTGSGDPVGNQGHEVLFTNGTIMRSNGQITVKCPENNRKLTNLSDIYKYFSQANGIKLFVEDYDWWKSQNFHSSAGKPLLVDPTDDAVHHIMFDDNFRPWEPEDSIVNTLQATKDGSFVSVDPATFEDVCVVKADLYQSICNRNYFIEKIRQCERNYSKFIAGSKNC</sequence>
<dbReference type="Proteomes" id="UP001249851">
    <property type="component" value="Unassembled WGS sequence"/>
</dbReference>
<accession>A0AAD9PX32</accession>
<evidence type="ECO:0000313" key="2">
    <source>
        <dbReference type="Proteomes" id="UP001249851"/>
    </source>
</evidence>
<proteinExistence type="predicted"/>
<comment type="caution">
    <text evidence="1">The sequence shown here is derived from an EMBL/GenBank/DDBJ whole genome shotgun (WGS) entry which is preliminary data.</text>
</comment>
<reference evidence="1" key="1">
    <citation type="journal article" date="2023" name="G3 (Bethesda)">
        <title>Whole genome assembly and annotation of the endangered Caribbean coral Acropora cervicornis.</title>
        <authorList>
            <person name="Selwyn J.D."/>
            <person name="Vollmer S.V."/>
        </authorList>
    </citation>
    <scope>NUCLEOTIDE SEQUENCE</scope>
    <source>
        <strain evidence="1">K2</strain>
    </source>
</reference>
<protein>
    <submittedName>
        <fullName evidence="1">Uncharacterized protein</fullName>
    </submittedName>
</protein>
<dbReference type="PANTHER" id="PTHR36960:SF1">
    <property type="entry name" value="SI:DKEY-32E6.3"/>
    <property type="match status" value="1"/>
</dbReference>